<name>A0A0K4K118_ECOLX</name>
<gene>
    <name evidence="2" type="ORF">BANRA_05521</name>
    <name evidence="3" type="ORF">BANRA_05625</name>
    <name evidence="1" type="ORF">FGAS159_45180</name>
</gene>
<evidence type="ECO:0000313" key="2">
    <source>
        <dbReference type="EMBL" id="VCZ28624.1"/>
    </source>
</evidence>
<reference evidence="1" key="2">
    <citation type="submission" date="2023-10" db="EMBL/GenBank/DDBJ databases">
        <authorList>
            <person name="Leclercq S."/>
        </authorList>
    </citation>
    <scope>NUCLEOTIDE SEQUENCE</scope>
    <source>
        <strain evidence="1">S159</strain>
        <plasmid evidence="1">pS159-1</plasmid>
    </source>
</reference>
<dbReference type="Proteomes" id="UP000281521">
    <property type="component" value="Unassembled WGS sequence"/>
</dbReference>
<dbReference type="AlphaFoldDB" id="A0A0K4K118"/>
<organism evidence="3 4">
    <name type="scientific">Escherichia coli</name>
    <dbReference type="NCBI Taxonomy" id="562"/>
    <lineage>
        <taxon>Bacteria</taxon>
        <taxon>Pseudomonadati</taxon>
        <taxon>Pseudomonadota</taxon>
        <taxon>Gammaproteobacteria</taxon>
        <taxon>Enterobacterales</taxon>
        <taxon>Enterobacteriaceae</taxon>
        <taxon>Escherichia</taxon>
    </lineage>
</organism>
<dbReference type="Proteomes" id="UP001295988">
    <property type="component" value="Plasmid pS159-1"/>
</dbReference>
<reference evidence="3 4" key="1">
    <citation type="submission" date="2018-10" db="EMBL/GenBank/DDBJ databases">
        <authorList>
            <person name="Noll B N."/>
        </authorList>
    </citation>
    <scope>NUCLEOTIDE SEQUENCE [LARGE SCALE GENOMIC DNA]</scope>
    <source>
        <strain evidence="3">Ecoli022</strain>
    </source>
</reference>
<evidence type="ECO:0000313" key="3">
    <source>
        <dbReference type="EMBL" id="VCZ28966.1"/>
    </source>
</evidence>
<dbReference type="EMBL" id="OY757101">
    <property type="protein sequence ID" value="CAK1258260.1"/>
    <property type="molecule type" value="Genomic_DNA"/>
</dbReference>
<evidence type="ECO:0000313" key="4">
    <source>
        <dbReference type="Proteomes" id="UP000281521"/>
    </source>
</evidence>
<keyword evidence="1" id="KW-0614">Plasmid</keyword>
<sequence length="41" mass="4695">MRYRSCTQIKTAPVAVAERRGLKRGIKDDCYYGEPEGYPCL</sequence>
<protein>
    <submittedName>
        <fullName evidence="3">Uncharacterized protein</fullName>
    </submittedName>
</protein>
<dbReference type="EMBL" id="UWXJ01000003">
    <property type="protein sequence ID" value="VCZ28966.1"/>
    <property type="molecule type" value="Genomic_DNA"/>
</dbReference>
<evidence type="ECO:0000313" key="5">
    <source>
        <dbReference type="Proteomes" id="UP001295988"/>
    </source>
</evidence>
<proteinExistence type="predicted"/>
<evidence type="ECO:0000313" key="1">
    <source>
        <dbReference type="EMBL" id="CAK1258260.1"/>
    </source>
</evidence>
<geneLocation type="plasmid" evidence="1 5">
    <name>pS159-1</name>
</geneLocation>
<accession>A0A0K4K118</accession>
<dbReference type="EMBL" id="UWXJ01000003">
    <property type="protein sequence ID" value="VCZ28624.1"/>
    <property type="molecule type" value="Genomic_DNA"/>
</dbReference>